<gene>
    <name evidence="2" type="ORF">Goarm_006542</name>
</gene>
<reference evidence="2 3" key="1">
    <citation type="journal article" date="2019" name="Genome Biol. Evol.">
        <title>Insights into the evolution of the New World diploid cottons (Gossypium, subgenus Houzingenia) based on genome sequencing.</title>
        <authorList>
            <person name="Grover C.E."/>
            <person name="Arick M.A. 2nd"/>
            <person name="Thrash A."/>
            <person name="Conover J.L."/>
            <person name="Sanders W.S."/>
            <person name="Peterson D.G."/>
            <person name="Frelichowski J.E."/>
            <person name="Scheffler J.A."/>
            <person name="Scheffler B.E."/>
            <person name="Wendel J.F."/>
        </authorList>
    </citation>
    <scope>NUCLEOTIDE SEQUENCE [LARGE SCALE GENOMIC DNA]</scope>
    <source>
        <strain evidence="2">6</strain>
        <tissue evidence="2">Leaf</tissue>
    </source>
</reference>
<dbReference type="Proteomes" id="UP000593575">
    <property type="component" value="Unassembled WGS sequence"/>
</dbReference>
<proteinExistence type="predicted"/>
<comment type="caution">
    <text evidence="2">The sequence shown here is derived from an EMBL/GenBank/DDBJ whole genome shotgun (WGS) entry which is preliminary data.</text>
</comment>
<accession>A0A7J9JIC3</accession>
<evidence type="ECO:0000313" key="3">
    <source>
        <dbReference type="Proteomes" id="UP000593575"/>
    </source>
</evidence>
<sequence length="36" mass="3952">MIGDRGKRVNDNISSSSQESTLPIEEHLQLGLDVNV</sequence>
<evidence type="ECO:0000313" key="2">
    <source>
        <dbReference type="EMBL" id="MBA0834166.1"/>
    </source>
</evidence>
<organism evidence="2 3">
    <name type="scientific">Gossypium armourianum</name>
    <dbReference type="NCBI Taxonomy" id="34283"/>
    <lineage>
        <taxon>Eukaryota</taxon>
        <taxon>Viridiplantae</taxon>
        <taxon>Streptophyta</taxon>
        <taxon>Embryophyta</taxon>
        <taxon>Tracheophyta</taxon>
        <taxon>Spermatophyta</taxon>
        <taxon>Magnoliopsida</taxon>
        <taxon>eudicotyledons</taxon>
        <taxon>Gunneridae</taxon>
        <taxon>Pentapetalae</taxon>
        <taxon>rosids</taxon>
        <taxon>malvids</taxon>
        <taxon>Malvales</taxon>
        <taxon>Malvaceae</taxon>
        <taxon>Malvoideae</taxon>
        <taxon>Gossypium</taxon>
    </lineage>
</organism>
<keyword evidence="3" id="KW-1185">Reference proteome</keyword>
<feature type="compositionally biased region" description="Polar residues" evidence="1">
    <location>
        <begin position="11"/>
        <end position="21"/>
    </location>
</feature>
<dbReference type="AlphaFoldDB" id="A0A7J9JIC3"/>
<dbReference type="EMBL" id="JABFAE010000008">
    <property type="protein sequence ID" value="MBA0834166.1"/>
    <property type="molecule type" value="Genomic_DNA"/>
</dbReference>
<feature type="compositionally biased region" description="Basic and acidic residues" evidence="1">
    <location>
        <begin position="1"/>
        <end position="10"/>
    </location>
</feature>
<evidence type="ECO:0000256" key="1">
    <source>
        <dbReference type="SAM" id="MobiDB-lite"/>
    </source>
</evidence>
<name>A0A7J9JIC3_9ROSI</name>
<feature type="region of interest" description="Disordered" evidence="1">
    <location>
        <begin position="1"/>
        <end position="24"/>
    </location>
</feature>
<protein>
    <submittedName>
        <fullName evidence="2">Uncharacterized protein</fullName>
    </submittedName>
</protein>